<evidence type="ECO:0000259" key="1">
    <source>
        <dbReference type="Pfam" id="PF00931"/>
    </source>
</evidence>
<protein>
    <submittedName>
        <fullName evidence="2">NBS-LRR resistance protein</fullName>
    </submittedName>
</protein>
<feature type="non-terminal residue" evidence="2">
    <location>
        <position position="1"/>
    </location>
</feature>
<organism evidence="2">
    <name type="scientific">Rosa hybrid cultivar</name>
    <dbReference type="NCBI Taxonomy" id="128735"/>
    <lineage>
        <taxon>Eukaryota</taxon>
        <taxon>Viridiplantae</taxon>
        <taxon>Streptophyta</taxon>
        <taxon>Embryophyta</taxon>
        <taxon>Tracheophyta</taxon>
        <taxon>Spermatophyta</taxon>
        <taxon>Magnoliopsida</taxon>
        <taxon>eudicotyledons</taxon>
        <taxon>Gunneridae</taxon>
        <taxon>Pentapetalae</taxon>
        <taxon>rosids</taxon>
        <taxon>fabids</taxon>
        <taxon>Rosales</taxon>
        <taxon>Rosaceae</taxon>
        <taxon>Rosoideae</taxon>
        <taxon>Rosoideae incertae sedis</taxon>
        <taxon>Rosa</taxon>
    </lineage>
</organism>
<dbReference type="InterPro" id="IPR002182">
    <property type="entry name" value="NB-ARC"/>
</dbReference>
<dbReference type="Gene3D" id="3.40.50.300">
    <property type="entry name" value="P-loop containing nucleotide triphosphate hydrolases"/>
    <property type="match status" value="1"/>
</dbReference>
<sequence length="152" mass="17458">IAKAVFNSIRHKFEGNCFLADVRSKSITQLQERLLHDVLRDSNLKVSSVDEGVGLIKARMRRKIVLLILDDVSHSSQLKNLVPSPDCFGPGSRILITTRDKRWLIAHDVNEVYEVKMLDDRHALELFSLHAFKRNEPPSDYLELAQHVIRYA</sequence>
<accession>C1K2J4</accession>
<dbReference type="SUPFAM" id="SSF52540">
    <property type="entry name" value="P-loop containing nucleoside triphosphate hydrolases"/>
    <property type="match status" value="1"/>
</dbReference>
<dbReference type="PANTHER" id="PTHR11017:SF570">
    <property type="entry name" value="DISEASE RESISTANCE PROTEIN (TIR-NBS CLASS)-RELATED"/>
    <property type="match status" value="1"/>
</dbReference>
<feature type="domain" description="NB-ARC" evidence="1">
    <location>
        <begin position="2"/>
        <end position="135"/>
    </location>
</feature>
<feature type="non-terminal residue" evidence="2">
    <location>
        <position position="152"/>
    </location>
</feature>
<dbReference type="PANTHER" id="PTHR11017">
    <property type="entry name" value="LEUCINE-RICH REPEAT-CONTAINING PROTEIN"/>
    <property type="match status" value="1"/>
</dbReference>
<dbReference type="GO" id="GO:0006952">
    <property type="term" value="P:defense response"/>
    <property type="evidence" value="ECO:0007669"/>
    <property type="project" value="InterPro"/>
</dbReference>
<dbReference type="EMBL" id="FJ789962">
    <property type="protein sequence ID" value="ACO24729.1"/>
    <property type="molecule type" value="Genomic_DNA"/>
</dbReference>
<dbReference type="GO" id="GO:0043531">
    <property type="term" value="F:ADP binding"/>
    <property type="evidence" value="ECO:0007669"/>
    <property type="project" value="InterPro"/>
</dbReference>
<dbReference type="Pfam" id="PF00931">
    <property type="entry name" value="NB-ARC"/>
    <property type="match status" value="1"/>
</dbReference>
<dbReference type="InterPro" id="IPR044974">
    <property type="entry name" value="Disease_R_plants"/>
</dbReference>
<dbReference type="InterPro" id="IPR027417">
    <property type="entry name" value="P-loop_NTPase"/>
</dbReference>
<proteinExistence type="predicted"/>
<evidence type="ECO:0000313" key="2">
    <source>
        <dbReference type="EMBL" id="ACO24729.1"/>
    </source>
</evidence>
<name>C1K2J4_ROSHC</name>
<dbReference type="AlphaFoldDB" id="C1K2J4"/>
<reference evidence="2" key="1">
    <citation type="journal article" date="2009" name="Theor. Appl. Genet.">
        <title>Rdr3, a novel locus conferring black spot disease resistance in tetraploid rose: genetic analysis, LRR profiling, and SCAR marker development.</title>
        <authorList>
            <person name="Whitaker V.M."/>
            <person name="Bradeen J.M."/>
            <person name="Debener T."/>
            <person name="Biber A."/>
            <person name="Hokanson S.C."/>
        </authorList>
    </citation>
    <scope>NUCLEOTIDE SEQUENCE</scope>
    <source>
        <strain evidence="2">FDP2-6C</strain>
    </source>
</reference>